<dbReference type="Proteomes" id="UP000692954">
    <property type="component" value="Unassembled WGS sequence"/>
</dbReference>
<keyword evidence="2" id="KW-0472">Membrane</keyword>
<proteinExistence type="predicted"/>
<dbReference type="EMBL" id="CAJJDN010000112">
    <property type="protein sequence ID" value="CAD8116788.1"/>
    <property type="molecule type" value="Genomic_DNA"/>
</dbReference>
<protein>
    <recommendedName>
        <fullName evidence="5">Transmembrane protein</fullName>
    </recommendedName>
</protein>
<feature type="compositionally biased region" description="Basic residues" evidence="1">
    <location>
        <begin position="109"/>
        <end position="118"/>
    </location>
</feature>
<gene>
    <name evidence="3" type="ORF">PSON_ATCC_30995.1.T1120020</name>
</gene>
<feature type="region of interest" description="Disordered" evidence="1">
    <location>
        <begin position="92"/>
        <end position="118"/>
    </location>
</feature>
<organism evidence="3 4">
    <name type="scientific">Paramecium sonneborni</name>
    <dbReference type="NCBI Taxonomy" id="65129"/>
    <lineage>
        <taxon>Eukaryota</taxon>
        <taxon>Sar</taxon>
        <taxon>Alveolata</taxon>
        <taxon>Ciliophora</taxon>
        <taxon>Intramacronucleata</taxon>
        <taxon>Oligohymenophorea</taxon>
        <taxon>Peniculida</taxon>
        <taxon>Parameciidae</taxon>
        <taxon>Paramecium</taxon>
    </lineage>
</organism>
<evidence type="ECO:0000313" key="3">
    <source>
        <dbReference type="EMBL" id="CAD8116788.1"/>
    </source>
</evidence>
<feature type="transmembrane region" description="Helical" evidence="2">
    <location>
        <begin position="123"/>
        <end position="146"/>
    </location>
</feature>
<evidence type="ECO:0000313" key="4">
    <source>
        <dbReference type="Proteomes" id="UP000692954"/>
    </source>
</evidence>
<keyword evidence="2" id="KW-1133">Transmembrane helix</keyword>
<dbReference type="OrthoDB" id="318926at2759"/>
<evidence type="ECO:0000256" key="2">
    <source>
        <dbReference type="SAM" id="Phobius"/>
    </source>
</evidence>
<comment type="caution">
    <text evidence="3">The sequence shown here is derived from an EMBL/GenBank/DDBJ whole genome shotgun (WGS) entry which is preliminary data.</text>
</comment>
<evidence type="ECO:0000256" key="1">
    <source>
        <dbReference type="SAM" id="MobiDB-lite"/>
    </source>
</evidence>
<sequence length="151" mass="18086">MHPFTQYPQFFQYSHPFHYTQPQMQQFNTYQHQLCINNQLWLNYQRAQQSNIIFEGSNLNSSMIKQENFIKQEQCVLKQSDFKPVQIITNHENSKSVQPSEKKLNNKQNKNKRKGKKSTKRKLYNIGIFFNLILQVIGQLRSIIYICVLQK</sequence>
<keyword evidence="4" id="KW-1185">Reference proteome</keyword>
<reference evidence="3" key="1">
    <citation type="submission" date="2021-01" db="EMBL/GenBank/DDBJ databases">
        <authorList>
            <consortium name="Genoscope - CEA"/>
            <person name="William W."/>
        </authorList>
    </citation>
    <scope>NUCLEOTIDE SEQUENCE</scope>
</reference>
<name>A0A8S1QLE3_9CILI</name>
<keyword evidence="2" id="KW-0812">Transmembrane</keyword>
<dbReference type="AlphaFoldDB" id="A0A8S1QLE3"/>
<accession>A0A8S1QLE3</accession>
<evidence type="ECO:0008006" key="5">
    <source>
        <dbReference type="Google" id="ProtNLM"/>
    </source>
</evidence>